<proteinExistence type="predicted"/>
<name>A0A5N6QTC2_9ROSI</name>
<gene>
    <name evidence="1" type="ORF">FH972_005707</name>
</gene>
<keyword evidence="2" id="KW-1185">Reference proteome</keyword>
<protein>
    <submittedName>
        <fullName evidence="1">Uncharacterized protein</fullName>
    </submittedName>
</protein>
<dbReference type="AlphaFoldDB" id="A0A5N6QTC2"/>
<dbReference type="EMBL" id="CM017322">
    <property type="protein sequence ID" value="KAE8009259.1"/>
    <property type="molecule type" value="Genomic_DNA"/>
</dbReference>
<evidence type="ECO:0000313" key="2">
    <source>
        <dbReference type="Proteomes" id="UP000327013"/>
    </source>
</evidence>
<organism evidence="1 2">
    <name type="scientific">Carpinus fangiana</name>
    <dbReference type="NCBI Taxonomy" id="176857"/>
    <lineage>
        <taxon>Eukaryota</taxon>
        <taxon>Viridiplantae</taxon>
        <taxon>Streptophyta</taxon>
        <taxon>Embryophyta</taxon>
        <taxon>Tracheophyta</taxon>
        <taxon>Spermatophyta</taxon>
        <taxon>Magnoliopsida</taxon>
        <taxon>eudicotyledons</taxon>
        <taxon>Gunneridae</taxon>
        <taxon>Pentapetalae</taxon>
        <taxon>rosids</taxon>
        <taxon>fabids</taxon>
        <taxon>Fagales</taxon>
        <taxon>Betulaceae</taxon>
        <taxon>Carpinus</taxon>
    </lineage>
</organism>
<accession>A0A5N6QTC2</accession>
<evidence type="ECO:0000313" key="1">
    <source>
        <dbReference type="EMBL" id="KAE8009259.1"/>
    </source>
</evidence>
<reference evidence="1 2" key="1">
    <citation type="submission" date="2019-06" db="EMBL/GenBank/DDBJ databases">
        <title>A chromosomal-level reference genome of Carpinus fangiana (Coryloideae, Betulaceae).</title>
        <authorList>
            <person name="Yang X."/>
            <person name="Wang Z."/>
            <person name="Zhang L."/>
            <person name="Hao G."/>
            <person name="Liu J."/>
            <person name="Yang Y."/>
        </authorList>
    </citation>
    <scope>NUCLEOTIDE SEQUENCE [LARGE SCALE GENOMIC DNA]</scope>
    <source>
        <strain evidence="1">Cfa_2016G</strain>
        <tissue evidence="1">Leaf</tissue>
    </source>
</reference>
<dbReference type="Proteomes" id="UP000327013">
    <property type="component" value="Chromosome 2"/>
</dbReference>
<sequence>MSPRHLNRLKRLLSVANGASTTAAKTGKGFWTHSTRISDERCLGMASLSKQPTIPSSPILPYHKGQNSTTQLLAPPTIFSTKAFIVSILKHQGDRREAMLPADREGVYTVAQNTE</sequence>